<evidence type="ECO:0000256" key="4">
    <source>
        <dbReference type="ARBA" id="ARBA00022741"/>
    </source>
</evidence>
<dbReference type="InterPro" id="IPR001114">
    <property type="entry name" value="Adenylosuccinate_synthetase"/>
</dbReference>
<feature type="binding site" description="in other chain" evidence="8">
    <location>
        <position position="308"/>
    </location>
    <ligand>
        <name>IMP</name>
        <dbReference type="ChEBI" id="CHEBI:58053"/>
        <note>ligand shared between dimeric partners</note>
    </ligand>
</feature>
<sequence>MNATIIGSQMGDEGKGGIVDVFGDGADVVVRYQGGDNAGHTVSEDGTEYALRLLPSGVVRGKTGVLGNGCVVNLETLFDEIRRLRERGLDPDIRVSGRAHVVLPYHRLLDEATESSRSEHATAVGTTGNGIGPAYEDKASRRGIRIADLRSSSVLRTRLESAADRARRIAENTSEIEPGNAFDADHLLETYRAYGRRLEEERMIVDVGEYLTERSREGSTILFEGAQGTHIDVDHGTFPFVTSSNPTAGGAIVGTGVSPSMVADGHVIGVVKSYLSRVGNGPLPTEFDEEVAAEFRDAVGGFGTVTGRPRRIGWLDLPMLRASARLNGFTGLALNHVDALAGLEELRVCTAYELGGETLRTPPSTVEEWRRCTPRYERFETWSDRDWWAVADDGYDALPAAARAYVEYVRDDLECPIFAVGVGPDREETIVLRSPFEPAERDSDERSLRDDHPVSS</sequence>
<dbReference type="InterPro" id="IPR042111">
    <property type="entry name" value="Adenylosuccinate_synth_dom3"/>
</dbReference>
<evidence type="ECO:0000256" key="6">
    <source>
        <dbReference type="ARBA" id="ARBA00022842"/>
    </source>
</evidence>
<dbReference type="InterPro" id="IPR042110">
    <property type="entry name" value="Adenylosuccinate_synth_dom2"/>
</dbReference>
<dbReference type="RefSeq" id="WP_124194729.1">
    <property type="nucleotide sequence ID" value="NZ_REGA01000003.1"/>
</dbReference>
<keyword evidence="6 8" id="KW-0460">Magnesium</keyword>
<dbReference type="SUPFAM" id="SSF52540">
    <property type="entry name" value="P-loop containing nucleoside triphosphate hydrolases"/>
    <property type="match status" value="1"/>
</dbReference>
<dbReference type="Gene3D" id="3.90.170.10">
    <property type="entry name" value="Adenylosuccinate Synthetase, subunit A, domain 3"/>
    <property type="match status" value="1"/>
</dbReference>
<feature type="binding site" evidence="8">
    <location>
        <position position="39"/>
    </location>
    <ligand>
        <name>Mg(2+)</name>
        <dbReference type="ChEBI" id="CHEBI:18420"/>
    </ligand>
</feature>
<keyword evidence="5 8" id="KW-0658">Purine biosynthesis</keyword>
<feature type="region of interest" description="Disordered" evidence="10">
    <location>
        <begin position="432"/>
        <end position="456"/>
    </location>
</feature>
<feature type="binding site" evidence="8">
    <location>
        <position position="310"/>
    </location>
    <ligand>
        <name>GTP</name>
        <dbReference type="ChEBI" id="CHEBI:37565"/>
    </ligand>
</feature>
<dbReference type="Pfam" id="PF00709">
    <property type="entry name" value="Adenylsucc_synt"/>
    <property type="match status" value="1"/>
</dbReference>
<keyword evidence="12" id="KW-1185">Reference proteome</keyword>
<comment type="subunit">
    <text evidence="1 8">Homodimer.</text>
</comment>
<dbReference type="NCBIfam" id="NF002223">
    <property type="entry name" value="PRK01117.1"/>
    <property type="match status" value="1"/>
</dbReference>
<feature type="binding site" description="in other chain" evidence="8">
    <location>
        <begin position="37"/>
        <end position="40"/>
    </location>
    <ligand>
        <name>IMP</name>
        <dbReference type="ChEBI" id="CHEBI:58053"/>
        <note>ligand shared between dimeric partners</note>
    </ligand>
</feature>
<dbReference type="GO" id="GO:0005525">
    <property type="term" value="F:GTP binding"/>
    <property type="evidence" value="ECO:0007669"/>
    <property type="project" value="UniProtKB-UniRule"/>
</dbReference>
<evidence type="ECO:0000256" key="5">
    <source>
        <dbReference type="ARBA" id="ARBA00022755"/>
    </source>
</evidence>
<feature type="binding site" evidence="8">
    <location>
        <begin position="11"/>
        <end position="17"/>
    </location>
    <ligand>
        <name>GTP</name>
        <dbReference type="ChEBI" id="CHEBI:37565"/>
    </ligand>
</feature>
<evidence type="ECO:0000256" key="10">
    <source>
        <dbReference type="SAM" id="MobiDB-lite"/>
    </source>
</evidence>
<dbReference type="PANTHER" id="PTHR11846">
    <property type="entry name" value="ADENYLOSUCCINATE SYNTHETASE"/>
    <property type="match status" value="1"/>
</dbReference>
<feature type="binding site" evidence="8">
    <location>
        <position position="12"/>
    </location>
    <ligand>
        <name>Mg(2+)</name>
        <dbReference type="ChEBI" id="CHEBI:18420"/>
    </ligand>
</feature>
<feature type="binding site" description="in other chain" evidence="8">
    <location>
        <begin position="12"/>
        <end position="15"/>
    </location>
    <ligand>
        <name>IMP</name>
        <dbReference type="ChEBI" id="CHEBI:58053"/>
        <note>ligand shared between dimeric partners</note>
    </ligand>
</feature>
<evidence type="ECO:0000256" key="3">
    <source>
        <dbReference type="ARBA" id="ARBA00022723"/>
    </source>
</evidence>
<keyword evidence="4 8" id="KW-0547">Nucleotide-binding</keyword>
<dbReference type="Gene3D" id="1.10.300.10">
    <property type="entry name" value="Adenylosuccinate Synthetase, subunit A, domain 2"/>
    <property type="match status" value="1"/>
</dbReference>
<dbReference type="OrthoDB" id="372247at2157"/>
<feature type="active site" description="Proton acceptor" evidence="8">
    <location>
        <position position="12"/>
    </location>
</feature>
<feature type="binding site" evidence="8">
    <location>
        <begin position="421"/>
        <end position="423"/>
    </location>
    <ligand>
        <name>GTP</name>
        <dbReference type="ChEBI" id="CHEBI:37565"/>
    </ligand>
</feature>
<keyword evidence="7 8" id="KW-0342">GTP-binding</keyword>
<dbReference type="InterPro" id="IPR027417">
    <property type="entry name" value="P-loop_NTPase"/>
</dbReference>
<dbReference type="GO" id="GO:0004019">
    <property type="term" value="F:adenylosuccinate synthase activity"/>
    <property type="evidence" value="ECO:0007669"/>
    <property type="project" value="UniProtKB-UniRule"/>
</dbReference>
<dbReference type="InterPro" id="IPR033128">
    <property type="entry name" value="Adenylosuccin_syn_Lys_AS"/>
</dbReference>
<evidence type="ECO:0000313" key="11">
    <source>
        <dbReference type="EMBL" id="RQG96656.1"/>
    </source>
</evidence>
<evidence type="ECO:0000256" key="7">
    <source>
        <dbReference type="ARBA" id="ARBA00023134"/>
    </source>
</evidence>
<protein>
    <recommendedName>
        <fullName evidence="8">Adenylosuccinate synthetase</fullName>
        <shortName evidence="8">AMPSase</shortName>
        <shortName evidence="8">AdSS</shortName>
        <ecNumber evidence="8">6.3.4.4</ecNumber>
    </recommendedName>
    <alternativeName>
        <fullName evidence="8">IMP--aspartate ligase</fullName>
    </alternativeName>
</protein>
<accession>A0A3N6MQ15</accession>
<evidence type="ECO:0000313" key="12">
    <source>
        <dbReference type="Proteomes" id="UP000282323"/>
    </source>
</evidence>
<evidence type="ECO:0000256" key="9">
    <source>
        <dbReference type="PROSITE-ProRule" id="PRU10134"/>
    </source>
</evidence>
<gene>
    <name evidence="8" type="primary">purA</name>
    <name evidence="11" type="ORF">EA473_06000</name>
</gene>
<dbReference type="GO" id="GO:0046040">
    <property type="term" value="P:IMP metabolic process"/>
    <property type="evidence" value="ECO:0007669"/>
    <property type="project" value="TreeGrafter"/>
</dbReference>
<dbReference type="SMART" id="SM00788">
    <property type="entry name" value="Adenylsucc_synt"/>
    <property type="match status" value="1"/>
</dbReference>
<dbReference type="AlphaFoldDB" id="A0A3N6MQ15"/>
<keyword evidence="2 8" id="KW-0436">Ligase</keyword>
<feature type="binding site" description="in other chain" evidence="8">
    <location>
        <position position="127"/>
    </location>
    <ligand>
        <name>IMP</name>
        <dbReference type="ChEBI" id="CHEBI:58053"/>
        <note>ligand shared between dimeric partners</note>
    </ligand>
</feature>
<evidence type="ECO:0000256" key="8">
    <source>
        <dbReference type="HAMAP-Rule" id="MF_00011"/>
    </source>
</evidence>
<dbReference type="GO" id="GO:0000287">
    <property type="term" value="F:magnesium ion binding"/>
    <property type="evidence" value="ECO:0007669"/>
    <property type="project" value="UniProtKB-UniRule"/>
</dbReference>
<comment type="function">
    <text evidence="8">Plays an important role in the de novo pathway of purine nucleotide biosynthesis. Catalyzes the first committed step in the biosynthesis of AMP from IMP.</text>
</comment>
<dbReference type="UniPathway" id="UPA00075">
    <property type="reaction ID" value="UER00335"/>
</dbReference>
<feature type="active site" evidence="9">
    <location>
        <position position="138"/>
    </location>
</feature>
<feature type="binding site" description="in other chain" evidence="8">
    <location>
        <position position="242"/>
    </location>
    <ligand>
        <name>IMP</name>
        <dbReference type="ChEBI" id="CHEBI:58053"/>
        <note>ligand shared between dimeric partners</note>
    </ligand>
</feature>
<dbReference type="NCBIfam" id="TIGR00184">
    <property type="entry name" value="purA"/>
    <property type="match status" value="1"/>
</dbReference>
<dbReference type="FunFam" id="1.10.300.10:FF:000001">
    <property type="entry name" value="Adenylosuccinate synthetase"/>
    <property type="match status" value="1"/>
</dbReference>
<dbReference type="EMBL" id="REGA01000003">
    <property type="protein sequence ID" value="RQG96656.1"/>
    <property type="molecule type" value="Genomic_DNA"/>
</dbReference>
<dbReference type="Gene3D" id="3.40.440.10">
    <property type="entry name" value="Adenylosuccinate Synthetase, subunit A, domain 1"/>
    <property type="match status" value="1"/>
</dbReference>
<keyword evidence="3 8" id="KW-0479">Metal-binding</keyword>
<feature type="binding site" evidence="8">
    <location>
        <begin position="304"/>
        <end position="310"/>
    </location>
    <ligand>
        <name>substrate</name>
    </ligand>
</feature>
<dbReference type="GO" id="GO:0005737">
    <property type="term" value="C:cytoplasm"/>
    <property type="evidence" value="ECO:0007669"/>
    <property type="project" value="UniProtKB-SubCell"/>
</dbReference>
<dbReference type="InterPro" id="IPR042109">
    <property type="entry name" value="Adenylosuccinate_synth_dom1"/>
</dbReference>
<feature type="active site" description="Proton donor" evidence="8">
    <location>
        <position position="40"/>
    </location>
</feature>
<comment type="similarity">
    <text evidence="8">Belongs to the adenylosuccinate synthetase family.</text>
</comment>
<comment type="caution">
    <text evidence="11">The sequence shown here is derived from an EMBL/GenBank/DDBJ whole genome shotgun (WGS) entry which is preliminary data.</text>
</comment>
<comment type="pathway">
    <text evidence="8">Purine metabolism; AMP biosynthesis via de novo pathway; AMP from IMP: step 1/2.</text>
</comment>
<organism evidence="11 12">
    <name type="scientific">Natrarchaeobius chitinivorans</name>
    <dbReference type="NCBI Taxonomy" id="1679083"/>
    <lineage>
        <taxon>Archaea</taxon>
        <taxon>Methanobacteriati</taxon>
        <taxon>Methanobacteriota</taxon>
        <taxon>Stenosarchaea group</taxon>
        <taxon>Halobacteria</taxon>
        <taxon>Halobacteriales</taxon>
        <taxon>Natrialbaceae</taxon>
        <taxon>Natrarchaeobius</taxon>
    </lineage>
</organism>
<evidence type="ECO:0000256" key="1">
    <source>
        <dbReference type="ARBA" id="ARBA00011738"/>
    </source>
</evidence>
<dbReference type="PANTHER" id="PTHR11846:SF0">
    <property type="entry name" value="ADENYLOSUCCINATE SYNTHETASE"/>
    <property type="match status" value="1"/>
</dbReference>
<dbReference type="EC" id="6.3.4.4" evidence="8"/>
<name>A0A3N6MQ15_NATCH</name>
<dbReference type="CDD" id="cd03108">
    <property type="entry name" value="AdSS"/>
    <property type="match status" value="1"/>
</dbReference>
<comment type="catalytic activity">
    <reaction evidence="8">
        <text>IMP + L-aspartate + GTP = N(6)-(1,2-dicarboxyethyl)-AMP + GDP + phosphate + 2 H(+)</text>
        <dbReference type="Rhea" id="RHEA:15753"/>
        <dbReference type="ChEBI" id="CHEBI:15378"/>
        <dbReference type="ChEBI" id="CHEBI:29991"/>
        <dbReference type="ChEBI" id="CHEBI:37565"/>
        <dbReference type="ChEBI" id="CHEBI:43474"/>
        <dbReference type="ChEBI" id="CHEBI:57567"/>
        <dbReference type="ChEBI" id="CHEBI:58053"/>
        <dbReference type="ChEBI" id="CHEBI:58189"/>
        <dbReference type="EC" id="6.3.4.4"/>
    </reaction>
</comment>
<dbReference type="PROSITE" id="PS00513">
    <property type="entry name" value="ADENYLOSUCCIN_SYN_2"/>
    <property type="match status" value="1"/>
</dbReference>
<comment type="cofactor">
    <cofactor evidence="8">
        <name>Mg(2+)</name>
        <dbReference type="ChEBI" id="CHEBI:18420"/>
    </cofactor>
    <text evidence="8">Binds 1 Mg(2+) ion per subunit.</text>
</comment>
<dbReference type="Proteomes" id="UP000282323">
    <property type="component" value="Unassembled WGS sequence"/>
</dbReference>
<dbReference type="GO" id="GO:0044208">
    <property type="term" value="P:'de novo' AMP biosynthetic process"/>
    <property type="evidence" value="ECO:0007669"/>
    <property type="project" value="UniProtKB-UniRule"/>
</dbReference>
<feature type="binding site" evidence="8">
    <location>
        <begin position="336"/>
        <end position="338"/>
    </location>
    <ligand>
        <name>GTP</name>
        <dbReference type="ChEBI" id="CHEBI:37565"/>
    </ligand>
</feature>
<feature type="binding site" evidence="8">
    <location>
        <position position="141"/>
    </location>
    <ligand>
        <name>IMP</name>
        <dbReference type="ChEBI" id="CHEBI:58053"/>
        <note>ligand shared between dimeric partners</note>
    </ligand>
</feature>
<feature type="compositionally biased region" description="Basic and acidic residues" evidence="10">
    <location>
        <begin position="438"/>
        <end position="456"/>
    </location>
</feature>
<feature type="region of interest" description="Disordered" evidence="10">
    <location>
        <begin position="113"/>
        <end position="136"/>
    </location>
</feature>
<feature type="binding site" evidence="8">
    <location>
        <begin position="39"/>
        <end position="41"/>
    </location>
    <ligand>
        <name>GTP</name>
        <dbReference type="ChEBI" id="CHEBI:37565"/>
    </ligand>
</feature>
<dbReference type="HAMAP" id="MF_00011">
    <property type="entry name" value="Adenylosucc_synth"/>
    <property type="match status" value="1"/>
</dbReference>
<feature type="binding site" description="in other chain" evidence="8">
    <location>
        <position position="227"/>
    </location>
    <ligand>
        <name>IMP</name>
        <dbReference type="ChEBI" id="CHEBI:58053"/>
        <note>ligand shared between dimeric partners</note>
    </ligand>
</feature>
<comment type="subcellular location">
    <subcellularLocation>
        <location evidence="8">Cytoplasm</location>
    </subcellularLocation>
</comment>
<reference evidence="11 12" key="1">
    <citation type="submission" date="2018-10" db="EMBL/GenBank/DDBJ databases">
        <title>Natrarchaeobius chitinivorans gen. nov., sp. nov., and Natrarchaeobius haloalkaliphilus sp. nov., alkaliphilic, chitin-utilizing haloarchaea from hypersaline alkaline lakes.</title>
        <authorList>
            <person name="Sorokin D.Y."/>
            <person name="Elcheninov A.G."/>
            <person name="Kostrikina N.A."/>
            <person name="Bale N.J."/>
            <person name="Sinninghe Damste J.S."/>
            <person name="Khijniak T.V."/>
            <person name="Kublanov I.V."/>
            <person name="Toshchakov S.V."/>
        </authorList>
    </citation>
    <scope>NUCLEOTIDE SEQUENCE [LARGE SCALE GENOMIC DNA]</scope>
    <source>
        <strain evidence="11 12">AArcht4T</strain>
    </source>
</reference>
<proteinExistence type="inferred from homology"/>
<keyword evidence="8" id="KW-0963">Cytoplasm</keyword>
<dbReference type="FunFam" id="3.90.170.10:FF:000001">
    <property type="entry name" value="Adenylosuccinate synthetase"/>
    <property type="match status" value="1"/>
</dbReference>
<evidence type="ECO:0000256" key="2">
    <source>
        <dbReference type="ARBA" id="ARBA00022598"/>
    </source>
</evidence>